<name>A0A392Q0A0_9FABA</name>
<organism evidence="1 2">
    <name type="scientific">Trifolium medium</name>
    <dbReference type="NCBI Taxonomy" id="97028"/>
    <lineage>
        <taxon>Eukaryota</taxon>
        <taxon>Viridiplantae</taxon>
        <taxon>Streptophyta</taxon>
        <taxon>Embryophyta</taxon>
        <taxon>Tracheophyta</taxon>
        <taxon>Spermatophyta</taxon>
        <taxon>Magnoliopsida</taxon>
        <taxon>eudicotyledons</taxon>
        <taxon>Gunneridae</taxon>
        <taxon>Pentapetalae</taxon>
        <taxon>rosids</taxon>
        <taxon>fabids</taxon>
        <taxon>Fabales</taxon>
        <taxon>Fabaceae</taxon>
        <taxon>Papilionoideae</taxon>
        <taxon>50 kb inversion clade</taxon>
        <taxon>NPAAA clade</taxon>
        <taxon>Hologalegina</taxon>
        <taxon>IRL clade</taxon>
        <taxon>Trifolieae</taxon>
        <taxon>Trifolium</taxon>
    </lineage>
</organism>
<evidence type="ECO:0000313" key="2">
    <source>
        <dbReference type="Proteomes" id="UP000265520"/>
    </source>
</evidence>
<proteinExistence type="predicted"/>
<dbReference type="EMBL" id="LXQA010105263">
    <property type="protein sequence ID" value="MCI17397.1"/>
    <property type="molecule type" value="Genomic_DNA"/>
</dbReference>
<keyword evidence="2" id="KW-1185">Reference proteome</keyword>
<sequence>MEFLGGLELKPPQSTLFCVLSPGDVLEVARRHELAGSRQDSPVIAKLSVPSVANPRQAKLGERDWVRTCFGGRLRAINCYNMD</sequence>
<comment type="caution">
    <text evidence="1">The sequence shown here is derived from an EMBL/GenBank/DDBJ whole genome shotgun (WGS) entry which is preliminary data.</text>
</comment>
<dbReference type="AlphaFoldDB" id="A0A392Q0A0"/>
<accession>A0A392Q0A0</accession>
<evidence type="ECO:0000313" key="1">
    <source>
        <dbReference type="EMBL" id="MCI17397.1"/>
    </source>
</evidence>
<reference evidence="1 2" key="1">
    <citation type="journal article" date="2018" name="Front. Plant Sci.">
        <title>Red Clover (Trifolium pratense) and Zigzag Clover (T. medium) - A Picture of Genomic Similarities and Differences.</title>
        <authorList>
            <person name="Dluhosova J."/>
            <person name="Istvanek J."/>
            <person name="Nedelnik J."/>
            <person name="Repkova J."/>
        </authorList>
    </citation>
    <scope>NUCLEOTIDE SEQUENCE [LARGE SCALE GENOMIC DNA]</scope>
    <source>
        <strain evidence="2">cv. 10/8</strain>
        <tissue evidence="1">Leaf</tissue>
    </source>
</reference>
<dbReference type="Proteomes" id="UP000265520">
    <property type="component" value="Unassembled WGS sequence"/>
</dbReference>
<protein>
    <submittedName>
        <fullName evidence="1">Uncharacterized protein</fullName>
    </submittedName>
</protein>